<organism evidence="7 8">
    <name type="scientific">Pseudomonas fluorescens HK44</name>
    <dbReference type="NCBI Taxonomy" id="1042209"/>
    <lineage>
        <taxon>Bacteria</taxon>
        <taxon>Pseudomonadati</taxon>
        <taxon>Pseudomonadota</taxon>
        <taxon>Gammaproteobacteria</taxon>
        <taxon>Pseudomonadales</taxon>
        <taxon>Pseudomonadaceae</taxon>
        <taxon>Pseudomonas</taxon>
    </lineage>
</organism>
<dbReference type="AlphaFoldDB" id="A0A010RWA0"/>
<accession>A0A010RWA0</accession>
<evidence type="ECO:0000259" key="6">
    <source>
        <dbReference type="Pfam" id="PF00496"/>
    </source>
</evidence>
<dbReference type="GO" id="GO:0043190">
    <property type="term" value="C:ATP-binding cassette (ABC) transporter complex"/>
    <property type="evidence" value="ECO:0007669"/>
    <property type="project" value="InterPro"/>
</dbReference>
<dbReference type="Gene3D" id="3.10.105.10">
    <property type="entry name" value="Dipeptide-binding Protein, Domain 3"/>
    <property type="match status" value="1"/>
</dbReference>
<dbReference type="PANTHER" id="PTHR30290:SF38">
    <property type="entry name" value="D,D-DIPEPTIDE-BINDING PERIPLASMIC PROTEIN DDPA-RELATED"/>
    <property type="match status" value="1"/>
</dbReference>
<dbReference type="eggNOG" id="COG0747">
    <property type="taxonomic scope" value="Bacteria"/>
</dbReference>
<evidence type="ECO:0000313" key="8">
    <source>
        <dbReference type="Proteomes" id="UP000022611"/>
    </source>
</evidence>
<comment type="caution">
    <text evidence="7">The sequence shown here is derived from an EMBL/GenBank/DDBJ whole genome shotgun (WGS) entry which is preliminary data.</text>
</comment>
<evidence type="ECO:0000313" key="7">
    <source>
        <dbReference type="EMBL" id="EXF93204.1"/>
    </source>
</evidence>
<dbReference type="PROSITE" id="PS01040">
    <property type="entry name" value="SBP_BACTERIAL_5"/>
    <property type="match status" value="1"/>
</dbReference>
<dbReference type="InterPro" id="IPR039424">
    <property type="entry name" value="SBP_5"/>
</dbReference>
<dbReference type="PIRSF" id="PIRSF002741">
    <property type="entry name" value="MppA"/>
    <property type="match status" value="1"/>
</dbReference>
<dbReference type="HOGENOM" id="CLU_017028_7_1_6"/>
<dbReference type="InterPro" id="IPR030678">
    <property type="entry name" value="Peptide/Ni-bd"/>
</dbReference>
<dbReference type="SUPFAM" id="SSF53850">
    <property type="entry name" value="Periplasmic binding protein-like II"/>
    <property type="match status" value="1"/>
</dbReference>
<dbReference type="Gene3D" id="3.40.190.10">
    <property type="entry name" value="Periplasmic binding protein-like II"/>
    <property type="match status" value="1"/>
</dbReference>
<proteinExistence type="inferred from homology"/>
<keyword evidence="4" id="KW-0653">Protein transport</keyword>
<dbReference type="PANTHER" id="PTHR30290">
    <property type="entry name" value="PERIPLASMIC BINDING COMPONENT OF ABC TRANSPORTER"/>
    <property type="match status" value="1"/>
</dbReference>
<dbReference type="PATRIC" id="fig|1042209.11.peg.3534"/>
<evidence type="ECO:0000256" key="5">
    <source>
        <dbReference type="SAM" id="SignalP"/>
    </source>
</evidence>
<dbReference type="Proteomes" id="UP000022611">
    <property type="component" value="Unassembled WGS sequence"/>
</dbReference>
<keyword evidence="3" id="KW-0571">Peptide transport</keyword>
<feature type="signal peptide" evidence="5">
    <location>
        <begin position="1"/>
        <end position="25"/>
    </location>
</feature>
<feature type="domain" description="Solute-binding protein family 5" evidence="6">
    <location>
        <begin position="73"/>
        <end position="432"/>
    </location>
</feature>
<sequence>MQTFTRIALTLGFSSLVLGSLSAEAASTLRVALNADIRSTDPGVNRDENTDAVILHIVEGLVAYREDASVGLLLASKVEVSADGLEYRFTLRDGVKFHNGAALTSADVLWTWKRYLDPQTQWRCLADFDGRGVAKVADISAPDPLTVVFTLDKPNGLFLAQMARSDCGGTGILHPSSVDANGKWQAPIGTGPFKLAEWKPGQYVDLQRFADYRARPETGTDGYTGNKQAFIDNLRFMVIPDAAAAKAALQSKGVDVLPDVTVMDARELGALPGIKTSSSSNMSLNALLFQTRDPLLKDVRIRRAIALSLDSGQMVQALTEGTSHANNSVVPDTSPYYNAVQKQGYKANIEEAKRLLKEAGYNGQPLKIITNKRYQSVFDMAVLSQAMAQAAGLNIDIETLEWGTQLERYQSGAYQIMAFSYSARFDAALNFESVMGDKNQQPRKVWDNPQAQGWMLESMREIVPVKRQALFDQLHQQMLADVPMVVMYNGSTVGAFQNRVEGYRSWPIAKPRLWGVKLAD</sequence>
<dbReference type="Pfam" id="PF00496">
    <property type="entry name" value="SBP_bac_5"/>
    <property type="match status" value="1"/>
</dbReference>
<dbReference type="InterPro" id="IPR000914">
    <property type="entry name" value="SBP_5_dom"/>
</dbReference>
<evidence type="ECO:0000256" key="1">
    <source>
        <dbReference type="ARBA" id="ARBA00005695"/>
    </source>
</evidence>
<dbReference type="GO" id="GO:0030288">
    <property type="term" value="C:outer membrane-bounded periplasmic space"/>
    <property type="evidence" value="ECO:0007669"/>
    <property type="project" value="UniProtKB-ARBA"/>
</dbReference>
<reference evidence="7 8" key="1">
    <citation type="journal article" date="2011" name="J. Bacteriol.">
        <title>Draft genome sequence of the polycyclic aromatic hydrocarbon-degrading, genetically engineered bioluminescent bioreporter Pseudomonas fluorescens HK44.</title>
        <authorList>
            <person name="Chauhan A."/>
            <person name="Layton A.C."/>
            <person name="Williams D.E."/>
            <person name="Smartt A.E."/>
            <person name="Ripp S."/>
            <person name="Karpinets T.V."/>
            <person name="Brown S.D."/>
            <person name="Sayler G.S."/>
        </authorList>
    </citation>
    <scope>NUCLEOTIDE SEQUENCE [LARGE SCALE GENOMIC DNA]</scope>
    <source>
        <strain evidence="7 8">HK44</strain>
    </source>
</reference>
<keyword evidence="4" id="KW-0813">Transport</keyword>
<dbReference type="EMBL" id="AFOY02000015">
    <property type="protein sequence ID" value="EXF93204.1"/>
    <property type="molecule type" value="Genomic_DNA"/>
</dbReference>
<dbReference type="InterPro" id="IPR023765">
    <property type="entry name" value="SBP_5_CS"/>
</dbReference>
<evidence type="ECO:0000256" key="2">
    <source>
        <dbReference type="ARBA" id="ARBA00022729"/>
    </source>
</evidence>
<name>A0A010RWA0_PSEFL</name>
<dbReference type="RefSeq" id="WP_019690555.1">
    <property type="nucleotide sequence ID" value="NZ_AFOY02000015.1"/>
</dbReference>
<dbReference type="GO" id="GO:0015833">
    <property type="term" value="P:peptide transport"/>
    <property type="evidence" value="ECO:0007669"/>
    <property type="project" value="UniProtKB-KW"/>
</dbReference>
<feature type="chain" id="PRO_5001456222" evidence="5">
    <location>
        <begin position="26"/>
        <end position="520"/>
    </location>
</feature>
<comment type="similarity">
    <text evidence="1">Belongs to the bacterial solute-binding protein 5 family.</text>
</comment>
<protein>
    <submittedName>
        <fullName evidence="7">Peptide ABC transporter substrate-binding protein</fullName>
    </submittedName>
</protein>
<keyword evidence="2 5" id="KW-0732">Signal</keyword>
<gene>
    <name evidence="7" type="ORF">HK44_005810</name>
</gene>
<evidence type="ECO:0000256" key="4">
    <source>
        <dbReference type="ARBA" id="ARBA00022927"/>
    </source>
</evidence>
<dbReference type="GO" id="GO:1904680">
    <property type="term" value="F:peptide transmembrane transporter activity"/>
    <property type="evidence" value="ECO:0007669"/>
    <property type="project" value="TreeGrafter"/>
</dbReference>
<evidence type="ECO:0000256" key="3">
    <source>
        <dbReference type="ARBA" id="ARBA00022856"/>
    </source>
</evidence>
<dbReference type="Gene3D" id="3.90.76.10">
    <property type="entry name" value="Dipeptide-binding Protein, Domain 1"/>
    <property type="match status" value="1"/>
</dbReference>
<dbReference type="GO" id="GO:0015031">
    <property type="term" value="P:protein transport"/>
    <property type="evidence" value="ECO:0007669"/>
    <property type="project" value="UniProtKB-KW"/>
</dbReference>